<dbReference type="Proteomes" id="UP001732700">
    <property type="component" value="Chromosome 4D"/>
</dbReference>
<reference evidence="1" key="1">
    <citation type="submission" date="2021-05" db="EMBL/GenBank/DDBJ databases">
        <authorList>
            <person name="Scholz U."/>
            <person name="Mascher M."/>
            <person name="Fiebig A."/>
        </authorList>
    </citation>
    <scope>NUCLEOTIDE SEQUENCE [LARGE SCALE GENOMIC DNA]</scope>
</reference>
<dbReference type="EnsemblPlants" id="AVESA.00010b.r2.4DG0739930.1">
    <property type="protein sequence ID" value="AVESA.00010b.r2.4DG0739930.1.CDS"/>
    <property type="gene ID" value="AVESA.00010b.r2.4DG0739930"/>
</dbReference>
<reference evidence="1" key="2">
    <citation type="submission" date="2025-09" db="UniProtKB">
        <authorList>
            <consortium name="EnsemblPlants"/>
        </authorList>
    </citation>
    <scope>IDENTIFICATION</scope>
</reference>
<sequence>MSPGVQEEKVDTLLQDVRAETPVFVAIMKLSYVKSRNASHVQVTASILLLLCFLLNGEKACAATATSADGSETWGYALVRPKAHLFWWFYKSPHRVSSPGKPWPTILWLQGGPIKHATPR</sequence>
<accession>A0ACD5X206</accession>
<proteinExistence type="predicted"/>
<evidence type="ECO:0000313" key="2">
    <source>
        <dbReference type="Proteomes" id="UP001732700"/>
    </source>
</evidence>
<keyword evidence="2" id="KW-1185">Reference proteome</keyword>
<evidence type="ECO:0000313" key="1">
    <source>
        <dbReference type="EnsemblPlants" id="AVESA.00010b.r2.4DG0739930.1.CDS"/>
    </source>
</evidence>
<name>A0ACD5X206_AVESA</name>
<protein>
    <submittedName>
        <fullName evidence="1">Uncharacterized protein</fullName>
    </submittedName>
</protein>
<organism evidence="1 2">
    <name type="scientific">Avena sativa</name>
    <name type="common">Oat</name>
    <dbReference type="NCBI Taxonomy" id="4498"/>
    <lineage>
        <taxon>Eukaryota</taxon>
        <taxon>Viridiplantae</taxon>
        <taxon>Streptophyta</taxon>
        <taxon>Embryophyta</taxon>
        <taxon>Tracheophyta</taxon>
        <taxon>Spermatophyta</taxon>
        <taxon>Magnoliopsida</taxon>
        <taxon>Liliopsida</taxon>
        <taxon>Poales</taxon>
        <taxon>Poaceae</taxon>
        <taxon>BOP clade</taxon>
        <taxon>Pooideae</taxon>
        <taxon>Poodae</taxon>
        <taxon>Poeae</taxon>
        <taxon>Poeae Chloroplast Group 1 (Aveneae type)</taxon>
        <taxon>Aveninae</taxon>
        <taxon>Avena</taxon>
    </lineage>
</organism>